<reference evidence="1" key="1">
    <citation type="submission" date="2019-12" db="EMBL/GenBank/DDBJ databases">
        <title>Genome sequencing and annotation of Brassica cretica.</title>
        <authorList>
            <person name="Studholme D.J."/>
            <person name="Sarris P."/>
        </authorList>
    </citation>
    <scope>NUCLEOTIDE SEQUENCE</scope>
    <source>
        <strain evidence="1">PFS-109/04</strain>
        <tissue evidence="1">Leaf</tissue>
    </source>
</reference>
<proteinExistence type="predicted"/>
<protein>
    <submittedName>
        <fullName evidence="1">Uncharacterized protein</fullName>
    </submittedName>
</protein>
<accession>A0A8S9Q9E2</accession>
<comment type="caution">
    <text evidence="1">The sequence shown here is derived from an EMBL/GenBank/DDBJ whole genome shotgun (WGS) entry which is preliminary data.</text>
</comment>
<sequence>MVRCGVWSVGTSGPLGSLVRWDIWSIGTFDLLGHIDDDERLALVKHQAIKRRLVCLSSTSGPKGHLRQRERWYIWRREAHMVHLALEGASSTSGTSMIGREDSSQVEIC</sequence>
<dbReference type="EMBL" id="QGKX02001290">
    <property type="protein sequence ID" value="KAF3538426.1"/>
    <property type="molecule type" value="Genomic_DNA"/>
</dbReference>
<evidence type="ECO:0000313" key="1">
    <source>
        <dbReference type="EMBL" id="KAF3538426.1"/>
    </source>
</evidence>
<name>A0A8S9Q9E2_BRACR</name>
<dbReference type="Proteomes" id="UP000712600">
    <property type="component" value="Unassembled WGS sequence"/>
</dbReference>
<dbReference type="AlphaFoldDB" id="A0A8S9Q9E2"/>
<organism evidence="1 2">
    <name type="scientific">Brassica cretica</name>
    <name type="common">Mustard</name>
    <dbReference type="NCBI Taxonomy" id="69181"/>
    <lineage>
        <taxon>Eukaryota</taxon>
        <taxon>Viridiplantae</taxon>
        <taxon>Streptophyta</taxon>
        <taxon>Embryophyta</taxon>
        <taxon>Tracheophyta</taxon>
        <taxon>Spermatophyta</taxon>
        <taxon>Magnoliopsida</taxon>
        <taxon>eudicotyledons</taxon>
        <taxon>Gunneridae</taxon>
        <taxon>Pentapetalae</taxon>
        <taxon>rosids</taxon>
        <taxon>malvids</taxon>
        <taxon>Brassicales</taxon>
        <taxon>Brassicaceae</taxon>
        <taxon>Brassiceae</taxon>
        <taxon>Brassica</taxon>
    </lineage>
</organism>
<gene>
    <name evidence="1" type="ORF">F2Q69_00022047</name>
</gene>
<evidence type="ECO:0000313" key="2">
    <source>
        <dbReference type="Proteomes" id="UP000712600"/>
    </source>
</evidence>